<protein>
    <submittedName>
        <fullName evidence="2">Uncharacterized protein</fullName>
    </submittedName>
</protein>
<dbReference type="Pfam" id="PF20531">
    <property type="entry name" value="DUF6746"/>
    <property type="match status" value="1"/>
</dbReference>
<dbReference type="RefSeq" id="WP_096651805.1">
    <property type="nucleotide sequence ID" value="NZ_NWUX01000009.1"/>
</dbReference>
<organism evidence="2 3">
    <name type="scientific">Vreelandella nigrificans</name>
    <dbReference type="NCBI Taxonomy" id="2042704"/>
    <lineage>
        <taxon>Bacteria</taxon>
        <taxon>Pseudomonadati</taxon>
        <taxon>Pseudomonadota</taxon>
        <taxon>Gammaproteobacteria</taxon>
        <taxon>Oceanospirillales</taxon>
        <taxon>Halomonadaceae</taxon>
        <taxon>Vreelandella</taxon>
    </lineage>
</organism>
<keyword evidence="3" id="KW-1185">Reference proteome</keyword>
<dbReference type="InterPro" id="IPR046634">
    <property type="entry name" value="DUF6746"/>
</dbReference>
<comment type="caution">
    <text evidence="2">The sequence shown here is derived from an EMBL/GenBank/DDBJ whole genome shotgun (WGS) entry which is preliminary data.</text>
</comment>
<accession>A0A2A4HMS9</accession>
<feature type="signal peptide" evidence="1">
    <location>
        <begin position="1"/>
        <end position="20"/>
    </location>
</feature>
<dbReference type="AlphaFoldDB" id="A0A2A4HMS9"/>
<keyword evidence="1" id="KW-0732">Signal</keyword>
<gene>
    <name evidence="2" type="ORF">CPA45_12145</name>
</gene>
<name>A0A2A4HMS9_9GAMM</name>
<dbReference type="EMBL" id="NWUX01000009">
    <property type="protein sequence ID" value="PCF95505.1"/>
    <property type="molecule type" value="Genomic_DNA"/>
</dbReference>
<reference evidence="3" key="1">
    <citation type="submission" date="2017-09" db="EMBL/GenBank/DDBJ databases">
        <authorList>
            <person name="Cho G.-S."/>
            <person name="Oguntoyinbo F.A."/>
            <person name="Cnockaert M."/>
            <person name="Kabisch J."/>
            <person name="Neve H."/>
            <person name="Bockelmann W."/>
            <person name="Wenning M."/>
            <person name="Franz C.M."/>
            <person name="Vandamme P."/>
        </authorList>
    </citation>
    <scope>NUCLEOTIDE SEQUENCE [LARGE SCALE GENOMIC DNA]</scope>
    <source>
        <strain evidence="3">MBT G8648</strain>
    </source>
</reference>
<dbReference type="Proteomes" id="UP000218677">
    <property type="component" value="Unassembled WGS sequence"/>
</dbReference>
<feature type="chain" id="PRO_5012969235" evidence="1">
    <location>
        <begin position="21"/>
        <end position="124"/>
    </location>
</feature>
<proteinExistence type="predicted"/>
<evidence type="ECO:0000313" key="2">
    <source>
        <dbReference type="EMBL" id="PCF95505.1"/>
    </source>
</evidence>
<dbReference type="OrthoDB" id="5975812at2"/>
<sequence length="124" mass="13711">MKRFALAVLASLLSSGMVVADEHDRYEHFEGKPSETLAEAVTNFSEGNQRLAELIAADSISDEQMNEIHMLSYTIENALQKIDEEVDAMAILLEEVHLGSETLDQARVLTNGQEYLSAAQTLVE</sequence>
<evidence type="ECO:0000256" key="1">
    <source>
        <dbReference type="SAM" id="SignalP"/>
    </source>
</evidence>
<evidence type="ECO:0000313" key="3">
    <source>
        <dbReference type="Proteomes" id="UP000218677"/>
    </source>
</evidence>